<dbReference type="KEGG" id="cei:CEPID_07835"/>
<evidence type="ECO:0000313" key="4">
    <source>
        <dbReference type="EMBL" id="AKK03417.1"/>
    </source>
</evidence>
<evidence type="ECO:0000256" key="2">
    <source>
        <dbReference type="SAM" id="SignalP"/>
    </source>
</evidence>
<dbReference type="Proteomes" id="UP000035368">
    <property type="component" value="Chromosome"/>
</dbReference>
<reference evidence="4 5" key="1">
    <citation type="submission" date="2015-05" db="EMBL/GenBank/DDBJ databases">
        <title>Complete genome sequence of Corynebacterium epidermidicanis DSM 45586, isolated from the skin of a dog suffering from pruritus.</title>
        <authorList>
            <person name="Ruckert C."/>
            <person name="Albersmeier A."/>
            <person name="Winkler A."/>
            <person name="Tauch A."/>
        </authorList>
    </citation>
    <scope>NUCLEOTIDE SEQUENCE [LARGE SCALE GENOMIC DNA]</scope>
    <source>
        <strain evidence="4 5">DSM 45586</strain>
    </source>
</reference>
<dbReference type="GO" id="GO:0004222">
    <property type="term" value="F:metalloendopeptidase activity"/>
    <property type="evidence" value="ECO:0007669"/>
    <property type="project" value="TreeGrafter"/>
</dbReference>
<dbReference type="InterPro" id="IPR016047">
    <property type="entry name" value="M23ase_b-sheet_dom"/>
</dbReference>
<keyword evidence="5" id="KW-1185">Reference proteome</keyword>
<evidence type="ECO:0000313" key="5">
    <source>
        <dbReference type="Proteomes" id="UP000035368"/>
    </source>
</evidence>
<evidence type="ECO:0000256" key="1">
    <source>
        <dbReference type="ARBA" id="ARBA00022729"/>
    </source>
</evidence>
<organism evidence="4 5">
    <name type="scientific">Corynebacterium epidermidicanis</name>
    <dbReference type="NCBI Taxonomy" id="1050174"/>
    <lineage>
        <taxon>Bacteria</taxon>
        <taxon>Bacillati</taxon>
        <taxon>Actinomycetota</taxon>
        <taxon>Actinomycetes</taxon>
        <taxon>Mycobacteriales</taxon>
        <taxon>Corynebacteriaceae</taxon>
        <taxon>Corynebacterium</taxon>
    </lineage>
</organism>
<feature type="signal peptide" evidence="2">
    <location>
        <begin position="1"/>
        <end position="24"/>
    </location>
</feature>
<dbReference type="STRING" id="1050174.CEPID_07835"/>
<dbReference type="SUPFAM" id="SSF51261">
    <property type="entry name" value="Duplicated hybrid motif"/>
    <property type="match status" value="1"/>
</dbReference>
<name>A0A0G3GX36_9CORY</name>
<dbReference type="RefSeq" id="WP_047241424.1">
    <property type="nucleotide sequence ID" value="NZ_CP011541.1"/>
</dbReference>
<feature type="domain" description="M23ase beta-sheet core" evidence="3">
    <location>
        <begin position="52"/>
        <end position="144"/>
    </location>
</feature>
<dbReference type="PATRIC" id="fig|1050174.4.peg.1576"/>
<dbReference type="PANTHER" id="PTHR21666:SF289">
    <property type="entry name" value="L-ALA--D-GLU ENDOPEPTIDASE"/>
    <property type="match status" value="1"/>
</dbReference>
<dbReference type="Pfam" id="PF01551">
    <property type="entry name" value="Peptidase_M23"/>
    <property type="match status" value="1"/>
</dbReference>
<sequence>MSFRIFIALLVAFMSFSLNPSAWAYVDPVRATPYASRVTDAFDKPAKNWHRGHRGVNLAAEPGSAIHAAETGKVAFVGVIAGVPVISIDHPDGIRTTYQPVHAYVSQGDDVREGQIIGTLGHPTATDVGLHWGALVSKDDYINPLSLLDSPVIRLKPVDEPD</sequence>
<dbReference type="InterPro" id="IPR050570">
    <property type="entry name" value="Cell_wall_metabolism_enzyme"/>
</dbReference>
<keyword evidence="1 2" id="KW-0732">Signal</keyword>
<dbReference type="OrthoDB" id="5245088at2"/>
<dbReference type="EMBL" id="CP011541">
    <property type="protein sequence ID" value="AKK03417.1"/>
    <property type="molecule type" value="Genomic_DNA"/>
</dbReference>
<dbReference type="AlphaFoldDB" id="A0A0G3GX36"/>
<accession>A0A0G3GX36</accession>
<dbReference type="Gene3D" id="2.70.70.10">
    <property type="entry name" value="Glucose Permease (Domain IIA)"/>
    <property type="match status" value="1"/>
</dbReference>
<protein>
    <submittedName>
        <fullName evidence="4">Peptidase family M23</fullName>
    </submittedName>
</protein>
<gene>
    <name evidence="4" type="ORF">CEPID_07835</name>
</gene>
<dbReference type="CDD" id="cd12797">
    <property type="entry name" value="M23_peptidase"/>
    <property type="match status" value="1"/>
</dbReference>
<proteinExistence type="predicted"/>
<dbReference type="InterPro" id="IPR011055">
    <property type="entry name" value="Dup_hybrid_motif"/>
</dbReference>
<evidence type="ECO:0000259" key="3">
    <source>
        <dbReference type="Pfam" id="PF01551"/>
    </source>
</evidence>
<feature type="chain" id="PRO_5002554857" evidence="2">
    <location>
        <begin position="25"/>
        <end position="162"/>
    </location>
</feature>
<dbReference type="PANTHER" id="PTHR21666">
    <property type="entry name" value="PEPTIDASE-RELATED"/>
    <property type="match status" value="1"/>
</dbReference>